<dbReference type="AlphaFoldDB" id="A0A561PCH5"/>
<evidence type="ECO:0000313" key="4">
    <source>
        <dbReference type="Proteomes" id="UP000320811"/>
    </source>
</evidence>
<name>A0A561PCH5_9BACT</name>
<keyword evidence="2" id="KW-0472">Membrane</keyword>
<gene>
    <name evidence="3" type="ORF">FHW36_108126</name>
</gene>
<dbReference type="EMBL" id="VIWO01000008">
    <property type="protein sequence ID" value="TWF35770.1"/>
    <property type="molecule type" value="Genomic_DNA"/>
</dbReference>
<feature type="region of interest" description="Disordered" evidence="1">
    <location>
        <begin position="1"/>
        <end position="26"/>
    </location>
</feature>
<evidence type="ECO:0000256" key="2">
    <source>
        <dbReference type="SAM" id="Phobius"/>
    </source>
</evidence>
<comment type="caution">
    <text evidence="3">The sequence shown here is derived from an EMBL/GenBank/DDBJ whole genome shotgun (WGS) entry which is preliminary data.</text>
</comment>
<reference evidence="3 4" key="1">
    <citation type="submission" date="2019-06" db="EMBL/GenBank/DDBJ databases">
        <title>Sorghum-associated microbial communities from plants grown in Nebraska, USA.</title>
        <authorList>
            <person name="Schachtman D."/>
        </authorList>
    </citation>
    <scope>NUCLEOTIDE SEQUENCE [LARGE SCALE GENOMIC DNA]</scope>
    <source>
        <strain evidence="3 4">1209</strain>
    </source>
</reference>
<keyword evidence="4" id="KW-1185">Reference proteome</keyword>
<feature type="compositionally biased region" description="Polar residues" evidence="1">
    <location>
        <begin position="12"/>
        <end position="22"/>
    </location>
</feature>
<sequence length="557" mass="63935">MQLVKIPRSDHPTSNTMASTDNMHTEVSNREEIRSTNIHQGHTDKEESGNDLKKNIKAVAFDSLNFKEYLFNSTFNKWLVGIGIFAIIVQFSIFKFFYPYAGFINGDSYVYIETAYHNFPVNTYPIGYSKFLRLISVFTRSDTAVVAIQYLLLQLSTLSLVFTTFYFYAPLKTTKIVLYGFMLLNPAYLYLSNYISSDAFFLSLSLIWFTLLLWIINKPSALLIYSSALILFMAFTVRYNALFYPIIGIVALLLGKRKILANIIGFGMSILLIGLFMQATSIKYKDITGYKQFTPFSGWQMANNALYAYRYVDSVHVKPVTPKLKQLDKMVRNYFDSSRNIALHPQEALVANTFYMWAPNSPLSLYMEEQFKNDSTASALKKWATVGPIMSDYGSFLIKTYPTEFIKFYLIPNAIKYYVPPVEFLDHYSTGIDSVTEIAKVWFDYKSLKLKTRVKDYNVSVLNYYPILTGSMNVLFILSLLSFIFLKGYKKYKLLKRGLMLVVALWTVNFAFSVFASPIALRFQLFPIIISLTFTSLLMEYLIITAFNKEIDGSSAI</sequence>
<feature type="transmembrane region" description="Helical" evidence="2">
    <location>
        <begin position="464"/>
        <end position="486"/>
    </location>
</feature>
<feature type="transmembrane region" description="Helical" evidence="2">
    <location>
        <begin position="176"/>
        <end position="192"/>
    </location>
</feature>
<dbReference type="RefSeq" id="WP_145673007.1">
    <property type="nucleotide sequence ID" value="NZ_VIWO01000008.1"/>
</dbReference>
<feature type="transmembrane region" description="Helical" evidence="2">
    <location>
        <begin position="525"/>
        <end position="547"/>
    </location>
</feature>
<keyword evidence="2" id="KW-0812">Transmembrane</keyword>
<feature type="transmembrane region" description="Helical" evidence="2">
    <location>
        <begin position="222"/>
        <end position="247"/>
    </location>
</feature>
<evidence type="ECO:0000313" key="3">
    <source>
        <dbReference type="EMBL" id="TWF35770.1"/>
    </source>
</evidence>
<feature type="transmembrane region" description="Helical" evidence="2">
    <location>
        <begin position="259"/>
        <end position="277"/>
    </location>
</feature>
<accession>A0A561PCH5</accession>
<feature type="transmembrane region" description="Helical" evidence="2">
    <location>
        <begin position="78"/>
        <end position="98"/>
    </location>
</feature>
<proteinExistence type="predicted"/>
<protein>
    <recommendedName>
        <fullName evidence="5">Dolichyl-phosphate-mannose-protein mannosyltransferase</fullName>
    </recommendedName>
</protein>
<evidence type="ECO:0000256" key="1">
    <source>
        <dbReference type="SAM" id="MobiDB-lite"/>
    </source>
</evidence>
<keyword evidence="2" id="KW-1133">Transmembrane helix</keyword>
<feature type="transmembrane region" description="Helical" evidence="2">
    <location>
        <begin position="498"/>
        <end position="519"/>
    </location>
</feature>
<dbReference type="OrthoDB" id="636847at2"/>
<feature type="transmembrane region" description="Helical" evidence="2">
    <location>
        <begin position="199"/>
        <end position="216"/>
    </location>
</feature>
<dbReference type="Proteomes" id="UP000320811">
    <property type="component" value="Unassembled WGS sequence"/>
</dbReference>
<evidence type="ECO:0008006" key="5">
    <source>
        <dbReference type="Google" id="ProtNLM"/>
    </source>
</evidence>
<feature type="transmembrane region" description="Helical" evidence="2">
    <location>
        <begin position="150"/>
        <end position="170"/>
    </location>
</feature>
<organism evidence="3 4">
    <name type="scientific">Chitinophaga polysaccharea</name>
    <dbReference type="NCBI Taxonomy" id="1293035"/>
    <lineage>
        <taxon>Bacteria</taxon>
        <taxon>Pseudomonadati</taxon>
        <taxon>Bacteroidota</taxon>
        <taxon>Chitinophagia</taxon>
        <taxon>Chitinophagales</taxon>
        <taxon>Chitinophagaceae</taxon>
        <taxon>Chitinophaga</taxon>
    </lineage>
</organism>